<reference evidence="1 2" key="1">
    <citation type="submission" date="2016-11" db="EMBL/GenBank/DDBJ databases">
        <title>The macronuclear genome of Stentor coeruleus: a giant cell with tiny introns.</title>
        <authorList>
            <person name="Slabodnick M."/>
            <person name="Ruby J.G."/>
            <person name="Reiff S.B."/>
            <person name="Swart E.C."/>
            <person name="Gosai S."/>
            <person name="Prabakaran S."/>
            <person name="Witkowska E."/>
            <person name="Larue G.E."/>
            <person name="Fisher S."/>
            <person name="Freeman R.M."/>
            <person name="Gunawardena J."/>
            <person name="Chu W."/>
            <person name="Stover N.A."/>
            <person name="Gregory B.D."/>
            <person name="Nowacki M."/>
            <person name="Derisi J."/>
            <person name="Roy S.W."/>
            <person name="Marshall W.F."/>
            <person name="Sood P."/>
        </authorList>
    </citation>
    <scope>NUCLEOTIDE SEQUENCE [LARGE SCALE GENOMIC DNA]</scope>
    <source>
        <strain evidence="1">WM001</strain>
    </source>
</reference>
<protein>
    <submittedName>
        <fullName evidence="1">Uncharacterized protein</fullName>
    </submittedName>
</protein>
<gene>
    <name evidence="1" type="ORF">SteCoe_17603</name>
</gene>
<name>A0A1R2BYI1_9CILI</name>
<evidence type="ECO:0000313" key="2">
    <source>
        <dbReference type="Proteomes" id="UP000187209"/>
    </source>
</evidence>
<dbReference type="InterPro" id="IPR027417">
    <property type="entry name" value="P-loop_NTPase"/>
</dbReference>
<accession>A0A1R2BYI1</accession>
<evidence type="ECO:0000313" key="1">
    <source>
        <dbReference type="EMBL" id="OMJ81840.1"/>
    </source>
</evidence>
<comment type="caution">
    <text evidence="1">The sequence shown here is derived from an EMBL/GenBank/DDBJ whole genome shotgun (WGS) entry which is preliminary data.</text>
</comment>
<proteinExistence type="predicted"/>
<keyword evidence="2" id="KW-1185">Reference proteome</keyword>
<dbReference type="AlphaFoldDB" id="A0A1R2BYI1"/>
<sequence length="465" mass="53609">MIKRAFSSLWVSGNAENLLEKASLIMTGSQNPTLIVSGPFNSGKSYMLNLVMSSLEASGCTNEQLAIYSYMKDDNNENLDPMHLPIFLNQRVSEALNHLTPNMPTAIKHEIQTFLVTYAKKIGMSERERPAQKSDERINNLNELLNKYPRLAKIKEMSPEELLRIVENTQIGDAFHVISSALRLTSIEETPGIDSTYLIVSILSIINKMCQDAEKPSVILRLDDTHMYLRHSIMKDYYTNLVMNIIKQRGLPCILEGACQFQEILRSARDNKSEINWYHIEELTKNESIEIWKEAKNNISPEEIETLWQCSYGNMSLTQSIKIAISEGDKASDLNKLIYENATMSLNGYFAQMEDDEEIYSTKEKLLGINKIEIRACLYFLKKLIDEEGSMIQIDIDEFSKNLIMQELVIQRILAYNPISQILYFDKMFLPKALEKCDLWKLTNTWSEMQRNRYCYEKICMEPST</sequence>
<dbReference type="EMBL" id="MPUH01000364">
    <property type="protein sequence ID" value="OMJ81840.1"/>
    <property type="molecule type" value="Genomic_DNA"/>
</dbReference>
<dbReference type="SUPFAM" id="SSF52540">
    <property type="entry name" value="P-loop containing nucleoside triphosphate hydrolases"/>
    <property type="match status" value="1"/>
</dbReference>
<dbReference type="Proteomes" id="UP000187209">
    <property type="component" value="Unassembled WGS sequence"/>
</dbReference>
<organism evidence="1 2">
    <name type="scientific">Stentor coeruleus</name>
    <dbReference type="NCBI Taxonomy" id="5963"/>
    <lineage>
        <taxon>Eukaryota</taxon>
        <taxon>Sar</taxon>
        <taxon>Alveolata</taxon>
        <taxon>Ciliophora</taxon>
        <taxon>Postciliodesmatophora</taxon>
        <taxon>Heterotrichea</taxon>
        <taxon>Heterotrichida</taxon>
        <taxon>Stentoridae</taxon>
        <taxon>Stentor</taxon>
    </lineage>
</organism>